<sequence>MPSRRRQRHCFAPGCDTGYKWAQGEQPSLFAVPKDEAKRKVWERNLHRKDKVLDESCSVCERHFEPSYILRDYVHIIDGKEVRIPRGKPELLPDAVPTLLPNAPGYLSKKTPKPRAPRKRKNSSVCCDDPKRVATDQSSHSDAESEVAPLGTSHFPGDAPSEANSVLGLRSLDVPSVYWSFHDVPDHNGVVYCKLTICKPEEVVCERAVIFTGHEETEVTYTAHLYGSIVEKGTILSREQAVNVLFRTDSYRVCTGALPTSLMPKHNLTQGLEQQVTIRNGTYYNKKCSGKEQSEGQACVSCRYTRKALQSRKSRLKGLVRRRTQTTTARLRAAAQRSRRLFSRCAQLKDQLKQMQEENSLKPEEVLQEQIASLPLKQQACVRQCFSAAKKKSAKGNVYAKDWILECLLMKMKSAKLYEHLRKHNILSLPSKSTLKRYLKLYKSGFGFSTKILRQLKQKTRHMSTFSRRGGLLVDELKLSEHLNVTSSGHIEGFVDMGSFTEGGESTPCDHGMVVMFVPFTGKWTQIIGCFATRGNAKAELLAKILIEATVLAEASGLLVDFITCDGASWNRRMWKILGIGVESGNVTCKTEHPVDPARHLHFLSDFPHLIKCVRNTLLSHPLNTPKGMVSIQPLREAFKIDSGNITLKAMPGLTLVHLQPNGFEKMRVTLAFQLFGDRVFHGLNFYKDTLESSWGEIDATLSFFTVWRSRMDVRGCDSEAQHVRVYVIEQMCQLREVFERLRYDDFDSDLMDELRHLKQF</sequence>
<name>A0ACB7SMI2_HYAAI</name>
<evidence type="ECO:0000313" key="1">
    <source>
        <dbReference type="EMBL" id="KAH6936181.1"/>
    </source>
</evidence>
<dbReference type="EMBL" id="CM023483">
    <property type="protein sequence ID" value="KAH6936181.1"/>
    <property type="molecule type" value="Genomic_DNA"/>
</dbReference>
<reference evidence="1" key="1">
    <citation type="submission" date="2020-05" db="EMBL/GenBank/DDBJ databases">
        <title>Large-scale comparative analyses of tick genomes elucidate their genetic diversity and vector capacities.</title>
        <authorList>
            <person name="Jia N."/>
            <person name="Wang J."/>
            <person name="Shi W."/>
            <person name="Du L."/>
            <person name="Sun Y."/>
            <person name="Zhan W."/>
            <person name="Jiang J."/>
            <person name="Wang Q."/>
            <person name="Zhang B."/>
            <person name="Ji P."/>
            <person name="Sakyi L.B."/>
            <person name="Cui X."/>
            <person name="Yuan T."/>
            <person name="Jiang B."/>
            <person name="Yang W."/>
            <person name="Lam T.T.-Y."/>
            <person name="Chang Q."/>
            <person name="Ding S."/>
            <person name="Wang X."/>
            <person name="Zhu J."/>
            <person name="Ruan X."/>
            <person name="Zhao L."/>
            <person name="Wei J."/>
            <person name="Que T."/>
            <person name="Du C."/>
            <person name="Cheng J."/>
            <person name="Dai P."/>
            <person name="Han X."/>
            <person name="Huang E."/>
            <person name="Gao Y."/>
            <person name="Liu J."/>
            <person name="Shao H."/>
            <person name="Ye R."/>
            <person name="Li L."/>
            <person name="Wei W."/>
            <person name="Wang X."/>
            <person name="Wang C."/>
            <person name="Yang T."/>
            <person name="Huo Q."/>
            <person name="Li W."/>
            <person name="Guo W."/>
            <person name="Chen H."/>
            <person name="Zhou L."/>
            <person name="Ni X."/>
            <person name="Tian J."/>
            <person name="Zhou Y."/>
            <person name="Sheng Y."/>
            <person name="Liu T."/>
            <person name="Pan Y."/>
            <person name="Xia L."/>
            <person name="Li J."/>
            <person name="Zhao F."/>
            <person name="Cao W."/>
        </authorList>
    </citation>
    <scope>NUCLEOTIDE SEQUENCE</scope>
    <source>
        <strain evidence="1">Hyas-2018</strain>
    </source>
</reference>
<proteinExistence type="predicted"/>
<keyword evidence="2" id="KW-1185">Reference proteome</keyword>
<evidence type="ECO:0000313" key="2">
    <source>
        <dbReference type="Proteomes" id="UP000821845"/>
    </source>
</evidence>
<organism evidence="1 2">
    <name type="scientific">Hyalomma asiaticum</name>
    <name type="common">Tick</name>
    <dbReference type="NCBI Taxonomy" id="266040"/>
    <lineage>
        <taxon>Eukaryota</taxon>
        <taxon>Metazoa</taxon>
        <taxon>Ecdysozoa</taxon>
        <taxon>Arthropoda</taxon>
        <taxon>Chelicerata</taxon>
        <taxon>Arachnida</taxon>
        <taxon>Acari</taxon>
        <taxon>Parasitiformes</taxon>
        <taxon>Ixodida</taxon>
        <taxon>Ixodoidea</taxon>
        <taxon>Ixodidae</taxon>
        <taxon>Hyalomminae</taxon>
        <taxon>Hyalomma</taxon>
    </lineage>
</organism>
<accession>A0ACB7SMI2</accession>
<gene>
    <name evidence="1" type="ORF">HPB50_014573</name>
</gene>
<protein>
    <submittedName>
        <fullName evidence="1">Uncharacterized protein</fullName>
    </submittedName>
</protein>
<comment type="caution">
    <text evidence="1">The sequence shown here is derived from an EMBL/GenBank/DDBJ whole genome shotgun (WGS) entry which is preliminary data.</text>
</comment>
<dbReference type="Proteomes" id="UP000821845">
    <property type="component" value="Chromosome 3"/>
</dbReference>